<dbReference type="STRING" id="155974.SAMN04487818_104525"/>
<dbReference type="AlphaFoldDB" id="A0A1H9R076"/>
<proteinExistence type="predicted"/>
<dbReference type="Proteomes" id="UP000199051">
    <property type="component" value="Unassembled WGS sequence"/>
</dbReference>
<gene>
    <name evidence="1" type="ORF">SAMN04487818_104525</name>
</gene>
<dbReference type="RefSeq" id="WP_092777140.1">
    <property type="nucleotide sequence ID" value="NZ_FOGI01000004.1"/>
</dbReference>
<accession>A0A1H9R076</accession>
<dbReference type="EMBL" id="FOGI01000004">
    <property type="protein sequence ID" value="SER66251.1"/>
    <property type="molecule type" value="Genomic_DNA"/>
</dbReference>
<sequence>MQTIIPEDELKQQIAQVTAECAPRRFAVYQVQRDADGQALDFAVLGWGMEIADGFGEDYVELFGMPDHKGARLRGQFQSAESATRVLAGSRPVEVRWVDEDPDQLAKSA</sequence>
<reference evidence="2" key="1">
    <citation type="submission" date="2016-10" db="EMBL/GenBank/DDBJ databases">
        <authorList>
            <person name="Varghese N."/>
            <person name="Submissions S."/>
        </authorList>
    </citation>
    <scope>NUCLEOTIDE SEQUENCE [LARGE SCALE GENOMIC DNA]</scope>
    <source>
        <strain evidence="2">DSM 44260</strain>
    </source>
</reference>
<evidence type="ECO:0000313" key="2">
    <source>
        <dbReference type="Proteomes" id="UP000199051"/>
    </source>
</evidence>
<keyword evidence="2" id="KW-1185">Reference proteome</keyword>
<name>A0A1H9R076_9PSEU</name>
<evidence type="ECO:0000313" key="1">
    <source>
        <dbReference type="EMBL" id="SER66251.1"/>
    </source>
</evidence>
<organism evidence="1 2">
    <name type="scientific">Actinokineospora terrae</name>
    <dbReference type="NCBI Taxonomy" id="155974"/>
    <lineage>
        <taxon>Bacteria</taxon>
        <taxon>Bacillati</taxon>
        <taxon>Actinomycetota</taxon>
        <taxon>Actinomycetes</taxon>
        <taxon>Pseudonocardiales</taxon>
        <taxon>Pseudonocardiaceae</taxon>
        <taxon>Actinokineospora</taxon>
    </lineage>
</organism>
<protein>
    <submittedName>
        <fullName evidence="1">Uncharacterized protein</fullName>
    </submittedName>
</protein>